<proteinExistence type="predicted"/>
<keyword evidence="2" id="KW-0812">Transmembrane</keyword>
<feature type="transmembrane region" description="Helical" evidence="2">
    <location>
        <begin position="32"/>
        <end position="51"/>
    </location>
</feature>
<reference evidence="3 4" key="1">
    <citation type="submission" date="2024-09" db="EMBL/GenBank/DDBJ databases">
        <authorList>
            <person name="Sun Q."/>
            <person name="Mori K."/>
        </authorList>
    </citation>
    <scope>NUCLEOTIDE SEQUENCE [LARGE SCALE GENOMIC DNA]</scope>
    <source>
        <strain evidence="3 4">JCM 11683</strain>
    </source>
</reference>
<feature type="compositionally biased region" description="Basic and acidic residues" evidence="1">
    <location>
        <begin position="394"/>
        <end position="422"/>
    </location>
</feature>
<evidence type="ECO:0000256" key="2">
    <source>
        <dbReference type="SAM" id="Phobius"/>
    </source>
</evidence>
<keyword evidence="2" id="KW-1133">Transmembrane helix</keyword>
<feature type="transmembrane region" description="Helical" evidence="2">
    <location>
        <begin position="146"/>
        <end position="164"/>
    </location>
</feature>
<protein>
    <recommendedName>
        <fullName evidence="5">Signal transduction histidine kinase</fullName>
    </recommendedName>
</protein>
<comment type="caution">
    <text evidence="3">The sequence shown here is derived from an EMBL/GenBank/DDBJ whole genome shotgun (WGS) entry which is preliminary data.</text>
</comment>
<feature type="region of interest" description="Disordered" evidence="1">
    <location>
        <begin position="379"/>
        <end position="422"/>
    </location>
</feature>
<dbReference type="RefSeq" id="WP_376839421.1">
    <property type="nucleotide sequence ID" value="NZ_JBHMAU010000039.1"/>
</dbReference>
<keyword evidence="4" id="KW-1185">Reference proteome</keyword>
<keyword evidence="2" id="KW-0472">Membrane</keyword>
<dbReference type="EMBL" id="JBHMAU010000039">
    <property type="protein sequence ID" value="MFB9775891.1"/>
    <property type="molecule type" value="Genomic_DNA"/>
</dbReference>
<dbReference type="Gene3D" id="3.30.565.10">
    <property type="entry name" value="Histidine kinase-like ATPase, C-terminal domain"/>
    <property type="match status" value="1"/>
</dbReference>
<evidence type="ECO:0000313" key="3">
    <source>
        <dbReference type="EMBL" id="MFB9775891.1"/>
    </source>
</evidence>
<sequence length="422" mass="44362">MVVSGDASRERADRRTIRFVAGPRLIDPPIRLASVIALAILVLDFPVTAFSTGSVLQLLSVSGVLIAFFRPTLGLTVAVAAAAVELLIRADSGTLVACAVAVAISLSHFHWKAVCTGLSAIALISAAHVLTHNIPADALVAAELRFLVLALVLGAGAGAAQAAVKSAISRARQSEKQAAAERLALASDVHDLVTFHVSREATIITRLIGSVGDKSVRDELAILRLVNQDAQRALRQVVANTRIRSHIHRSSAPLHAAQLEADLAAAFEGSDVEARISIQLPDGVVSPRTLHHLECILTEVAANIIRHSSTDSGTHAQITVVPLRDGQITLDARNPCRHDAETASPHSLNSRIRRLGGTCEASSDGETFTFTAVIPFTVSSVGDAGEPSSAPARDAADRAVETPHGSHESDGEPHELDGEVHQ</sequence>
<organism evidence="3 4">
    <name type="scientific">Brevibacterium otitidis</name>
    <dbReference type="NCBI Taxonomy" id="53364"/>
    <lineage>
        <taxon>Bacteria</taxon>
        <taxon>Bacillati</taxon>
        <taxon>Actinomycetota</taxon>
        <taxon>Actinomycetes</taxon>
        <taxon>Micrococcales</taxon>
        <taxon>Brevibacteriaceae</taxon>
        <taxon>Brevibacterium</taxon>
    </lineage>
</organism>
<name>A0ABV5X1H0_9MICO</name>
<feature type="transmembrane region" description="Helical" evidence="2">
    <location>
        <begin position="58"/>
        <end position="80"/>
    </location>
</feature>
<evidence type="ECO:0000256" key="1">
    <source>
        <dbReference type="SAM" id="MobiDB-lite"/>
    </source>
</evidence>
<dbReference type="Proteomes" id="UP001589707">
    <property type="component" value="Unassembled WGS sequence"/>
</dbReference>
<gene>
    <name evidence="3" type="ORF">ACFFN1_05615</name>
</gene>
<feature type="transmembrane region" description="Helical" evidence="2">
    <location>
        <begin position="113"/>
        <end position="134"/>
    </location>
</feature>
<evidence type="ECO:0008006" key="5">
    <source>
        <dbReference type="Google" id="ProtNLM"/>
    </source>
</evidence>
<dbReference type="InterPro" id="IPR036890">
    <property type="entry name" value="HATPase_C_sf"/>
</dbReference>
<evidence type="ECO:0000313" key="4">
    <source>
        <dbReference type="Proteomes" id="UP001589707"/>
    </source>
</evidence>
<accession>A0ABV5X1H0</accession>